<keyword evidence="1" id="KW-0812">Transmembrane</keyword>
<keyword evidence="1" id="KW-1133">Transmembrane helix</keyword>
<sequence>MEKIDVYLSRISHLVQVGLFSVTLLTIYYTVIPLYKSAQMEESLAKKEIELGALTEKADHLYSKVRKWEVSQFVKLASTSCAGWDEVIKGGNQTVPKIIESRVYDCIFGVFDSYDFSGLSNKDKNSIRQYLVSINSKIDELSLKFNGLYDAYPSELRHDPSLATGDKESTLVKMDEMLRDLGYKLPEKEIEDGNIRMGRAEITRNFMAALSDEIAKVENIDW</sequence>
<evidence type="ECO:0000313" key="3">
    <source>
        <dbReference type="Proteomes" id="UP000216897"/>
    </source>
</evidence>
<feature type="transmembrane region" description="Helical" evidence="1">
    <location>
        <begin position="12"/>
        <end position="31"/>
    </location>
</feature>
<dbReference type="Proteomes" id="UP000216897">
    <property type="component" value="Unassembled WGS sequence"/>
</dbReference>
<protein>
    <submittedName>
        <fullName evidence="2">Uncharacterized protein</fullName>
    </submittedName>
</protein>
<name>A0ABX4GK27_9PSED</name>
<evidence type="ECO:0000256" key="1">
    <source>
        <dbReference type="SAM" id="Phobius"/>
    </source>
</evidence>
<accession>A0ABX4GK27</accession>
<proteinExistence type="predicted"/>
<reference evidence="2 3" key="1">
    <citation type="submission" date="2017-08" db="EMBL/GenBank/DDBJ databases">
        <title>Genomic and metabolic characterisation of spoilage-associated Pseudomonas species.</title>
        <authorList>
            <person name="Stanborough T."/>
            <person name="Fegan N."/>
            <person name="Powell S.M."/>
            <person name="Singh T."/>
            <person name="Tamplin M.L."/>
            <person name="Chandry P.S."/>
        </authorList>
    </citation>
    <scope>NUCLEOTIDE SEQUENCE [LARGE SCALE GENOMIC DNA]</scope>
    <source>
        <strain evidence="2 3">L1814</strain>
    </source>
</reference>
<evidence type="ECO:0000313" key="2">
    <source>
        <dbReference type="EMBL" id="OZY54100.1"/>
    </source>
</evidence>
<comment type="caution">
    <text evidence="2">The sequence shown here is derived from an EMBL/GenBank/DDBJ whole genome shotgun (WGS) entry which is preliminary data.</text>
</comment>
<dbReference type="EMBL" id="NQKG01000017">
    <property type="protein sequence ID" value="OZY54100.1"/>
    <property type="molecule type" value="Genomic_DNA"/>
</dbReference>
<keyword evidence="3" id="KW-1185">Reference proteome</keyword>
<dbReference type="RefSeq" id="WP_052959619.1">
    <property type="nucleotide sequence ID" value="NZ_JALAIT010000011.1"/>
</dbReference>
<organism evidence="2 3">
    <name type="scientific">Pseudomonas lundensis</name>
    <dbReference type="NCBI Taxonomy" id="86185"/>
    <lineage>
        <taxon>Bacteria</taxon>
        <taxon>Pseudomonadati</taxon>
        <taxon>Pseudomonadota</taxon>
        <taxon>Gammaproteobacteria</taxon>
        <taxon>Pseudomonadales</taxon>
        <taxon>Pseudomonadaceae</taxon>
        <taxon>Pseudomonas</taxon>
    </lineage>
</organism>
<gene>
    <name evidence="2" type="ORF">CJF38_16680</name>
</gene>
<keyword evidence="1" id="KW-0472">Membrane</keyword>